<gene>
    <name evidence="2" type="ORF">AVDCRST_MAG84-6335</name>
</gene>
<proteinExistence type="predicted"/>
<organism evidence="2">
    <name type="scientific">uncultured Microcoleus sp</name>
    <dbReference type="NCBI Taxonomy" id="259945"/>
    <lineage>
        <taxon>Bacteria</taxon>
        <taxon>Bacillati</taxon>
        <taxon>Cyanobacteriota</taxon>
        <taxon>Cyanophyceae</taxon>
        <taxon>Oscillatoriophycideae</taxon>
        <taxon>Oscillatoriales</taxon>
        <taxon>Microcoleaceae</taxon>
        <taxon>Microcoleus</taxon>
        <taxon>environmental samples</taxon>
    </lineage>
</organism>
<keyword evidence="1" id="KW-0472">Membrane</keyword>
<name>A0A6J4P5W9_9CYAN</name>
<evidence type="ECO:0000256" key="1">
    <source>
        <dbReference type="SAM" id="Phobius"/>
    </source>
</evidence>
<dbReference type="EMBL" id="CADCTZ010001563">
    <property type="protein sequence ID" value="CAA9405329.1"/>
    <property type="molecule type" value="Genomic_DNA"/>
</dbReference>
<dbReference type="AlphaFoldDB" id="A0A6J4P5W9"/>
<protein>
    <submittedName>
        <fullName evidence="2">Uncharacterized protein</fullName>
    </submittedName>
</protein>
<reference evidence="2" key="1">
    <citation type="submission" date="2020-02" db="EMBL/GenBank/DDBJ databases">
        <authorList>
            <person name="Meier V. D."/>
        </authorList>
    </citation>
    <scope>NUCLEOTIDE SEQUENCE</scope>
    <source>
        <strain evidence="2">AVDCRST_MAG84</strain>
    </source>
</reference>
<feature type="transmembrane region" description="Helical" evidence="1">
    <location>
        <begin position="12"/>
        <end position="30"/>
    </location>
</feature>
<evidence type="ECO:0000313" key="2">
    <source>
        <dbReference type="EMBL" id="CAA9405329.1"/>
    </source>
</evidence>
<accession>A0A6J4P5W9</accession>
<keyword evidence="1" id="KW-0812">Transmembrane</keyword>
<sequence length="45" mass="4984">MIQSKITISTGVQYILAQIIAAIIHVKFYIKILTQRPALGISTIN</sequence>
<keyword evidence="1" id="KW-1133">Transmembrane helix</keyword>